<keyword evidence="1" id="KW-1133">Transmembrane helix</keyword>
<dbReference type="EMBL" id="JAHESE010000145">
    <property type="protein sequence ID" value="MBT1712544.1"/>
    <property type="molecule type" value="Genomic_DNA"/>
</dbReference>
<dbReference type="Proteomes" id="UP001319080">
    <property type="component" value="Unassembled WGS sequence"/>
</dbReference>
<reference evidence="2 3" key="1">
    <citation type="submission" date="2021-05" db="EMBL/GenBank/DDBJ databases">
        <title>A Polyphasic approach of four new species of the genus Ohtaekwangia: Ohtaekwangia histidinii sp. nov., Ohtaekwangia cretensis sp. nov., Ohtaekwangia indiensis sp. nov., Ohtaekwangia reichenbachii sp. nov. from diverse environment.</title>
        <authorList>
            <person name="Octaviana S."/>
        </authorList>
    </citation>
    <scope>NUCLEOTIDE SEQUENCE [LARGE SCALE GENOMIC DNA]</scope>
    <source>
        <strain evidence="2 3">PWU5</strain>
    </source>
</reference>
<name>A0AAP2GTU6_9BACT</name>
<organism evidence="2 3">
    <name type="scientific">Dawidia cretensis</name>
    <dbReference type="NCBI Taxonomy" id="2782350"/>
    <lineage>
        <taxon>Bacteria</taxon>
        <taxon>Pseudomonadati</taxon>
        <taxon>Bacteroidota</taxon>
        <taxon>Cytophagia</taxon>
        <taxon>Cytophagales</taxon>
        <taxon>Chryseotaleaceae</taxon>
        <taxon>Dawidia</taxon>
    </lineage>
</organism>
<keyword evidence="3" id="KW-1185">Reference proteome</keyword>
<sequence length="116" mass="12910">KDHSASLGFSDGYSGIAYAFIIAYRRLKNQKYRIVAERALKNTPIQFIYNDFSINSGISGIGLAYLSAYEFLGDDTWKMRADAVANILINTFCKDSQGGGCWRMEANDNPTASLYT</sequence>
<protein>
    <submittedName>
        <fullName evidence="2">Uncharacterized protein</fullName>
    </submittedName>
</protein>
<dbReference type="RefSeq" id="WP_254088092.1">
    <property type="nucleotide sequence ID" value="NZ_JAHESE010000145.1"/>
</dbReference>
<evidence type="ECO:0000313" key="2">
    <source>
        <dbReference type="EMBL" id="MBT1712544.1"/>
    </source>
</evidence>
<keyword evidence="1" id="KW-0812">Transmembrane</keyword>
<feature type="transmembrane region" description="Helical" evidence="1">
    <location>
        <begin position="6"/>
        <end position="24"/>
    </location>
</feature>
<dbReference type="InterPro" id="IPR012341">
    <property type="entry name" value="6hp_glycosidase-like_sf"/>
</dbReference>
<keyword evidence="1" id="KW-0472">Membrane</keyword>
<gene>
    <name evidence="2" type="ORF">KK062_30195</name>
</gene>
<dbReference type="AlphaFoldDB" id="A0AAP2GTU6"/>
<feature type="non-terminal residue" evidence="2">
    <location>
        <position position="1"/>
    </location>
</feature>
<dbReference type="GO" id="GO:0005975">
    <property type="term" value="P:carbohydrate metabolic process"/>
    <property type="evidence" value="ECO:0007669"/>
    <property type="project" value="InterPro"/>
</dbReference>
<evidence type="ECO:0000313" key="3">
    <source>
        <dbReference type="Proteomes" id="UP001319080"/>
    </source>
</evidence>
<dbReference type="SUPFAM" id="SSF158745">
    <property type="entry name" value="LanC-like"/>
    <property type="match status" value="1"/>
</dbReference>
<dbReference type="Gene3D" id="1.50.10.10">
    <property type="match status" value="1"/>
</dbReference>
<evidence type="ECO:0000256" key="1">
    <source>
        <dbReference type="SAM" id="Phobius"/>
    </source>
</evidence>
<accession>A0AAP2GTU6</accession>
<proteinExistence type="predicted"/>
<comment type="caution">
    <text evidence="2">The sequence shown here is derived from an EMBL/GenBank/DDBJ whole genome shotgun (WGS) entry which is preliminary data.</text>
</comment>
<feature type="non-terminal residue" evidence="2">
    <location>
        <position position="116"/>
    </location>
</feature>